<evidence type="ECO:0000313" key="5">
    <source>
        <dbReference type="EMBL" id="PQL95314.1"/>
    </source>
</evidence>
<dbReference type="InterPro" id="IPR051165">
    <property type="entry name" value="Multifunctional_ANK_Repeat"/>
</dbReference>
<dbReference type="PANTHER" id="PTHR24123:SF33">
    <property type="entry name" value="PROTEIN HOS4"/>
    <property type="match status" value="1"/>
</dbReference>
<dbReference type="InterPro" id="IPR036770">
    <property type="entry name" value="Ankyrin_rpt-contain_sf"/>
</dbReference>
<dbReference type="Pfam" id="PF13637">
    <property type="entry name" value="Ank_4"/>
    <property type="match status" value="1"/>
</dbReference>
<organism evidence="5 6">
    <name type="scientific">Apibacter adventoris</name>
    <dbReference type="NCBI Taxonomy" id="1679466"/>
    <lineage>
        <taxon>Bacteria</taxon>
        <taxon>Pseudomonadati</taxon>
        <taxon>Bacteroidota</taxon>
        <taxon>Flavobacteriia</taxon>
        <taxon>Flavobacteriales</taxon>
        <taxon>Weeksellaceae</taxon>
        <taxon>Apibacter</taxon>
    </lineage>
</organism>
<dbReference type="Proteomes" id="UP000238042">
    <property type="component" value="Unassembled WGS sequence"/>
</dbReference>
<feature type="repeat" description="ANK" evidence="3">
    <location>
        <begin position="397"/>
        <end position="429"/>
    </location>
</feature>
<dbReference type="InterPro" id="IPR002110">
    <property type="entry name" value="Ankyrin_rpt"/>
</dbReference>
<dbReference type="AlphaFoldDB" id="A0A2S8AG02"/>
<dbReference type="PRINTS" id="PR01415">
    <property type="entry name" value="ANKYRIN"/>
</dbReference>
<comment type="caution">
    <text evidence="5">The sequence shown here is derived from an EMBL/GenBank/DDBJ whole genome shotgun (WGS) entry which is preliminary data.</text>
</comment>
<gene>
    <name evidence="5" type="ORF">C4S77_00510</name>
</gene>
<feature type="repeat" description="ANK" evidence="3">
    <location>
        <begin position="90"/>
        <end position="122"/>
    </location>
</feature>
<dbReference type="OrthoDB" id="2575953at2"/>
<sequence length="489" mass="55193">MKKKLITLLCIASFWMNAQKNNILLDNDFWKNKPNIHSVENEIKKGNDPIEFNENKFDAVTVAILNDAPIETVKYLLRQKGNDINKLTHDNRIYLHWAAYKGNIELIKYLIEKKSDVNLEDSHGLTPLVFAANAGQTDIELYKLFFNAGIDPKKKYKDGTNILLLEIPYDSDLHLTDYLISKGLSLSDTDDKGNTAFDYATRKGNVELLKKLKEKGVKHTNNALFMAAEATRRTANTIDVFQYLVDDLKINPLLTNEDQQTVLHILVTKPNQVPIIAYFLNKEVDPEKVDKYGNTAFMYSASGKDTQNTEIFLSMVKNINDTNNKGESALMQAVKSSTSEMVALLLKNGADINQADNNGNTSVYYLIQSYNSRNKDFDTKLTLLKEKGLNFAAKQQEGNTIYHLAVIKNDLNLMKKLSDLNVDVNTPNNEGITPLQRAAMIAKDTSILKYLISLGAQKNAKTEFGETAYDLAKENEVLKQKKLSIDFLK</sequence>
<feature type="chain" id="PRO_5015723783" evidence="4">
    <location>
        <begin position="21"/>
        <end position="489"/>
    </location>
</feature>
<dbReference type="PANTHER" id="PTHR24123">
    <property type="entry name" value="ANKYRIN REPEAT-CONTAINING"/>
    <property type="match status" value="1"/>
</dbReference>
<keyword evidence="1" id="KW-0677">Repeat</keyword>
<dbReference type="Pfam" id="PF12796">
    <property type="entry name" value="Ank_2"/>
    <property type="match status" value="3"/>
</dbReference>
<dbReference type="SMART" id="SM00248">
    <property type="entry name" value="ANK"/>
    <property type="match status" value="9"/>
</dbReference>
<dbReference type="Gene3D" id="1.25.40.20">
    <property type="entry name" value="Ankyrin repeat-containing domain"/>
    <property type="match status" value="3"/>
</dbReference>
<reference evidence="5 6" key="1">
    <citation type="submission" date="2018-02" db="EMBL/GenBank/DDBJ databases">
        <title>Genome sequences of Apibacter spp., gut symbionts of Asian honey bees.</title>
        <authorList>
            <person name="Kwong W.K."/>
            <person name="Steele M.I."/>
            <person name="Moran N.A."/>
        </authorList>
    </citation>
    <scope>NUCLEOTIDE SEQUENCE [LARGE SCALE GENOMIC DNA]</scope>
    <source>
        <strain evidence="6">wkB301</strain>
    </source>
</reference>
<feature type="repeat" description="ANK" evidence="3">
    <location>
        <begin position="123"/>
        <end position="157"/>
    </location>
</feature>
<name>A0A2S8AG02_9FLAO</name>
<dbReference type="SUPFAM" id="SSF48403">
    <property type="entry name" value="Ankyrin repeat"/>
    <property type="match status" value="2"/>
</dbReference>
<accession>A0A2S8AG02</accession>
<keyword evidence="2 3" id="KW-0040">ANK repeat</keyword>
<keyword evidence="6" id="KW-1185">Reference proteome</keyword>
<protein>
    <submittedName>
        <fullName evidence="5">Uncharacterized protein</fullName>
    </submittedName>
</protein>
<feature type="repeat" description="ANK" evidence="3">
    <location>
        <begin position="430"/>
        <end position="463"/>
    </location>
</feature>
<evidence type="ECO:0000313" key="6">
    <source>
        <dbReference type="Proteomes" id="UP000238042"/>
    </source>
</evidence>
<dbReference type="PROSITE" id="PS50088">
    <property type="entry name" value="ANK_REPEAT"/>
    <property type="match status" value="5"/>
</dbReference>
<evidence type="ECO:0000256" key="4">
    <source>
        <dbReference type="SAM" id="SignalP"/>
    </source>
</evidence>
<proteinExistence type="predicted"/>
<evidence type="ECO:0000256" key="2">
    <source>
        <dbReference type="ARBA" id="ARBA00023043"/>
    </source>
</evidence>
<evidence type="ECO:0000256" key="1">
    <source>
        <dbReference type="ARBA" id="ARBA00022737"/>
    </source>
</evidence>
<evidence type="ECO:0000256" key="3">
    <source>
        <dbReference type="PROSITE-ProRule" id="PRU00023"/>
    </source>
</evidence>
<keyword evidence="4" id="KW-0732">Signal</keyword>
<dbReference type="RefSeq" id="WP_105245276.1">
    <property type="nucleotide sequence ID" value="NZ_PSZM01000001.1"/>
</dbReference>
<dbReference type="PROSITE" id="PS50297">
    <property type="entry name" value="ANK_REP_REGION"/>
    <property type="match status" value="3"/>
</dbReference>
<dbReference type="EMBL" id="PSZM01000001">
    <property type="protein sequence ID" value="PQL95314.1"/>
    <property type="molecule type" value="Genomic_DNA"/>
</dbReference>
<feature type="signal peptide" evidence="4">
    <location>
        <begin position="1"/>
        <end position="20"/>
    </location>
</feature>
<feature type="repeat" description="ANK" evidence="3">
    <location>
        <begin position="325"/>
        <end position="357"/>
    </location>
</feature>